<dbReference type="Pfam" id="PF03653">
    <property type="entry name" value="UPF0093"/>
    <property type="match status" value="1"/>
</dbReference>
<keyword evidence="5 14" id="KW-1003">Cell membrane</keyword>
<protein>
    <recommendedName>
        <fullName evidence="4 14">Protoporphyrinogen IX oxidase</fullName>
        <shortName evidence="14">PPO</shortName>
        <ecNumber evidence="14 15">1.3.99.-</ecNumber>
    </recommendedName>
</protein>
<dbReference type="GO" id="GO:0005886">
    <property type="term" value="C:plasma membrane"/>
    <property type="evidence" value="ECO:0007669"/>
    <property type="project" value="UniProtKB-SubCell"/>
</dbReference>
<comment type="function">
    <text evidence="14 15">Catalyzes the oxidation of protoporphyrinogen IX to protoporphyrin IX.</text>
</comment>
<sequence>MTGFLGAAWLWVKAAHVIFVIFWMAGLFILPRYLVHHQDALTGGAGADAVQGKAWAEREARLRRVILTPALIVVWVLGIALALNLGLAEGQSGLGWLHAKLLLVLLLSGYHGWAVGYSKKLAAGRGTMTSRQLRMVNEIPAIFVALIVILAVVRPF</sequence>
<evidence type="ECO:0000256" key="1">
    <source>
        <dbReference type="ARBA" id="ARBA00004651"/>
    </source>
</evidence>
<evidence type="ECO:0000256" key="14">
    <source>
        <dbReference type="HAMAP-Rule" id="MF_02239"/>
    </source>
</evidence>
<organism evidence="16 17">
    <name type="scientific">Sphingomonas turrisvirgatae</name>
    <dbReference type="NCBI Taxonomy" id="1888892"/>
    <lineage>
        <taxon>Bacteria</taxon>
        <taxon>Pseudomonadati</taxon>
        <taxon>Pseudomonadota</taxon>
        <taxon>Alphaproteobacteria</taxon>
        <taxon>Sphingomonadales</taxon>
        <taxon>Sphingomonadaceae</taxon>
        <taxon>Sphingomonas</taxon>
    </lineage>
</organism>
<feature type="transmembrane region" description="Helical" evidence="14">
    <location>
        <begin position="6"/>
        <end position="30"/>
    </location>
</feature>
<feature type="binding site" description="axial binding residue" evidence="14">
    <location>
        <position position="100"/>
    </location>
    <ligand>
        <name>heme</name>
        <dbReference type="ChEBI" id="CHEBI:30413"/>
    </ligand>
    <ligandPart>
        <name>Fe</name>
        <dbReference type="ChEBI" id="CHEBI:18248"/>
    </ligandPart>
</feature>
<dbReference type="EC" id="1.3.99.-" evidence="14 15"/>
<evidence type="ECO:0000256" key="6">
    <source>
        <dbReference type="ARBA" id="ARBA00022617"/>
    </source>
</evidence>
<comment type="caution">
    <text evidence="16">The sequence shown here is derived from an EMBL/GenBank/DDBJ whole genome shotgun (WGS) entry which is preliminary data.</text>
</comment>
<name>A0A1E3LQG9_9SPHN</name>
<feature type="transmembrane region" description="Helical" evidence="14">
    <location>
        <begin position="93"/>
        <end position="114"/>
    </location>
</feature>
<dbReference type="AlphaFoldDB" id="A0A1E3LQG9"/>
<keyword evidence="12 14" id="KW-0472">Membrane</keyword>
<dbReference type="EMBL" id="MDDS01000086">
    <property type="protein sequence ID" value="ODP35964.1"/>
    <property type="molecule type" value="Genomic_DNA"/>
</dbReference>
<evidence type="ECO:0000256" key="2">
    <source>
        <dbReference type="ARBA" id="ARBA00005073"/>
    </source>
</evidence>
<evidence type="ECO:0000256" key="9">
    <source>
        <dbReference type="ARBA" id="ARBA00022989"/>
    </source>
</evidence>
<keyword evidence="9 14" id="KW-1133">Transmembrane helix</keyword>
<dbReference type="HAMAP" id="MF_02239">
    <property type="entry name" value="HemJ"/>
    <property type="match status" value="1"/>
</dbReference>
<comment type="pathway">
    <text evidence="2 14 15">Porphyrin-containing compound metabolism; protoporphyrin-IX biosynthesis; protoporphyrin-IX from protoporphyrinogen-IX: step 1/1.</text>
</comment>
<keyword evidence="8 14" id="KW-0479">Metal-binding</keyword>
<accession>A0A1E3LQG9</accession>
<dbReference type="UniPathway" id="UPA00251">
    <property type="reaction ID" value="UER00324"/>
</dbReference>
<feature type="binding site" description="axial binding residue" evidence="14">
    <location>
        <position position="16"/>
    </location>
    <ligand>
        <name>heme</name>
        <dbReference type="ChEBI" id="CHEBI:30413"/>
    </ligand>
    <ligandPart>
        <name>Fe</name>
        <dbReference type="ChEBI" id="CHEBI:18248"/>
    </ligandPart>
</feature>
<dbReference type="InterPro" id="IPR005265">
    <property type="entry name" value="HemJ-like"/>
</dbReference>
<evidence type="ECO:0000256" key="11">
    <source>
        <dbReference type="ARBA" id="ARBA00023004"/>
    </source>
</evidence>
<keyword evidence="7 14" id="KW-0812">Transmembrane</keyword>
<evidence type="ECO:0000256" key="7">
    <source>
        <dbReference type="ARBA" id="ARBA00022692"/>
    </source>
</evidence>
<evidence type="ECO:0000256" key="10">
    <source>
        <dbReference type="ARBA" id="ARBA00023002"/>
    </source>
</evidence>
<dbReference type="GO" id="GO:0070818">
    <property type="term" value="F:protoporphyrinogen oxidase activity"/>
    <property type="evidence" value="ECO:0007669"/>
    <property type="project" value="UniProtKB-UniRule"/>
</dbReference>
<keyword evidence="11 14" id="KW-0408">Iron</keyword>
<comment type="catalytic activity">
    <reaction evidence="13 14 15">
        <text>protoporphyrinogen IX + 3 A = protoporphyrin IX + 3 AH2</text>
        <dbReference type="Rhea" id="RHEA:62000"/>
        <dbReference type="ChEBI" id="CHEBI:13193"/>
        <dbReference type="ChEBI" id="CHEBI:17499"/>
        <dbReference type="ChEBI" id="CHEBI:57306"/>
        <dbReference type="ChEBI" id="CHEBI:57307"/>
    </reaction>
</comment>
<dbReference type="RefSeq" id="WP_069322151.1">
    <property type="nucleotide sequence ID" value="NZ_MDDS01000086.1"/>
</dbReference>
<comment type="subunit">
    <text evidence="14">Homodimer.</text>
</comment>
<comment type="similarity">
    <text evidence="3 14 15">Belongs to the HemJ family.</text>
</comment>
<dbReference type="STRING" id="1888892.BFL28_07705"/>
<evidence type="ECO:0000313" key="17">
    <source>
        <dbReference type="Proteomes" id="UP000094487"/>
    </source>
</evidence>
<evidence type="ECO:0000256" key="4">
    <source>
        <dbReference type="ARBA" id="ARBA00017504"/>
    </source>
</evidence>
<dbReference type="OrthoDB" id="9800824at2"/>
<feature type="transmembrane region" description="Helical" evidence="14">
    <location>
        <begin position="65"/>
        <end position="87"/>
    </location>
</feature>
<dbReference type="PANTHER" id="PTHR40255">
    <property type="entry name" value="UPF0093 MEMBRANE PROTEIN SLR1790"/>
    <property type="match status" value="1"/>
</dbReference>
<dbReference type="Proteomes" id="UP000094487">
    <property type="component" value="Unassembled WGS sequence"/>
</dbReference>
<evidence type="ECO:0000256" key="13">
    <source>
        <dbReference type="ARBA" id="ARBA00048390"/>
    </source>
</evidence>
<evidence type="ECO:0000256" key="5">
    <source>
        <dbReference type="ARBA" id="ARBA00022475"/>
    </source>
</evidence>
<evidence type="ECO:0000313" key="16">
    <source>
        <dbReference type="EMBL" id="ODP35964.1"/>
    </source>
</evidence>
<proteinExistence type="inferred from homology"/>
<comment type="subcellular location">
    <subcellularLocation>
        <location evidence="1 14">Cell membrane</location>
        <topology evidence="1 14">Multi-pass membrane protein</topology>
    </subcellularLocation>
</comment>
<comment type="cofactor">
    <cofactor evidence="14 15">
        <name>heme b</name>
        <dbReference type="ChEBI" id="CHEBI:60344"/>
    </cofactor>
    <text evidence="14 15">Binds 1 heme b (iron(II)-protoporphyrin IX) group per subunit.</text>
</comment>
<reference evidence="16 17" key="1">
    <citation type="submission" date="2016-08" db="EMBL/GenBank/DDBJ databases">
        <title>Draft genome of the agarase producing Sphingomonas sp. MCT13.</title>
        <authorList>
            <person name="D'Andrea M.M."/>
            <person name="Rossolini G.M."/>
            <person name="Thaller M.C."/>
        </authorList>
    </citation>
    <scope>NUCLEOTIDE SEQUENCE [LARGE SCALE GENOMIC DNA]</scope>
    <source>
        <strain evidence="16 17">MCT13</strain>
    </source>
</reference>
<evidence type="ECO:0000256" key="12">
    <source>
        <dbReference type="ARBA" id="ARBA00023136"/>
    </source>
</evidence>
<evidence type="ECO:0000256" key="8">
    <source>
        <dbReference type="ARBA" id="ARBA00022723"/>
    </source>
</evidence>
<dbReference type="GO" id="GO:0046872">
    <property type="term" value="F:metal ion binding"/>
    <property type="evidence" value="ECO:0007669"/>
    <property type="project" value="UniProtKB-UniRule"/>
</dbReference>
<dbReference type="GO" id="GO:0006782">
    <property type="term" value="P:protoporphyrinogen IX biosynthetic process"/>
    <property type="evidence" value="ECO:0007669"/>
    <property type="project" value="UniProtKB-UniRule"/>
</dbReference>
<evidence type="ECO:0000256" key="3">
    <source>
        <dbReference type="ARBA" id="ARBA00006501"/>
    </source>
</evidence>
<evidence type="ECO:0000256" key="15">
    <source>
        <dbReference type="PIRNR" id="PIRNR004638"/>
    </source>
</evidence>
<gene>
    <name evidence="16" type="ORF">BFL28_07705</name>
</gene>
<keyword evidence="10 14" id="KW-0560">Oxidoreductase</keyword>
<feature type="transmembrane region" description="Helical" evidence="14">
    <location>
        <begin position="135"/>
        <end position="153"/>
    </location>
</feature>
<dbReference type="PIRSF" id="PIRSF004638">
    <property type="entry name" value="UCP004638"/>
    <property type="match status" value="1"/>
</dbReference>
<dbReference type="PANTHER" id="PTHR40255:SF1">
    <property type="entry name" value="PROTOPORPHYRINOGEN IX OXIDASE"/>
    <property type="match status" value="1"/>
</dbReference>
<keyword evidence="6 14" id="KW-0349">Heme</keyword>
<keyword evidence="17" id="KW-1185">Reference proteome</keyword>